<dbReference type="SUPFAM" id="SSF141868">
    <property type="entry name" value="EAL domain-like"/>
    <property type="match status" value="1"/>
</dbReference>
<dbReference type="PIRSF" id="PIRSF003180">
    <property type="entry name" value="DiGMPpdiest_YuxH"/>
    <property type="match status" value="1"/>
</dbReference>
<evidence type="ECO:0000313" key="2">
    <source>
        <dbReference type="EMBL" id="MBB5336766.1"/>
    </source>
</evidence>
<sequence>MNVYVARQPILDKNRETVAYELLFRDGTSNYMSGNTDGYTATKNILTNSMVSLGLNTLTNNKKAFINFTGKNIEDGNVQLLSAETSYIEILENTEPTPSLIESCKKLRQKGYKFVLDDFIYDKKYKPLIDLVDIIKIDFLITTNPTERRMMRSIIPSHIKLLAEKIENEEDYYQAVTFGYELFQGYFFCKPLVISRKALPTKELSQLLLLREVNAENIDTKKLENIIKQDISLVHKLLNYINSPGVGLSNSVYNIRQAIVLMGIEKVRNWLNLIFLQKFIENKPNEIFIMSIIRARFCELMAGNMNCSETEKDAAFLVGVLSLSNIVLDESLEQAVIDLGLSDKIKEALFNEKSFLGQLLEIAVIYEKGQWTKVDEWLKKYSFSAVKIAQLYNNALVWANGINTD</sequence>
<dbReference type="Gene3D" id="1.10.3210.10">
    <property type="entry name" value="Hypothetical protein af1432"/>
    <property type="match status" value="1"/>
</dbReference>
<dbReference type="InterPro" id="IPR014408">
    <property type="entry name" value="dGMP_Pdiesterase_EAL/HD-GYP"/>
</dbReference>
<dbReference type="Gene3D" id="3.20.20.450">
    <property type="entry name" value="EAL domain"/>
    <property type="match status" value="1"/>
</dbReference>
<dbReference type="InterPro" id="IPR035919">
    <property type="entry name" value="EAL_sf"/>
</dbReference>
<dbReference type="InterPro" id="IPR013976">
    <property type="entry name" value="HDOD"/>
</dbReference>
<dbReference type="Pfam" id="PF08668">
    <property type="entry name" value="HDOD"/>
    <property type="match status" value="1"/>
</dbReference>
<comment type="caution">
    <text evidence="2">The sequence shown here is derived from an EMBL/GenBank/DDBJ whole genome shotgun (WGS) entry which is preliminary data.</text>
</comment>
<name>A0A840UI22_9FIRM</name>
<organism evidence="2 3">
    <name type="scientific">Pectinatus brassicae</name>
    <dbReference type="NCBI Taxonomy" id="862415"/>
    <lineage>
        <taxon>Bacteria</taxon>
        <taxon>Bacillati</taxon>
        <taxon>Bacillota</taxon>
        <taxon>Negativicutes</taxon>
        <taxon>Selenomonadales</taxon>
        <taxon>Selenomonadaceae</taxon>
        <taxon>Pectinatus</taxon>
    </lineage>
</organism>
<dbReference type="PROSITE" id="PS51833">
    <property type="entry name" value="HDOD"/>
    <property type="match status" value="1"/>
</dbReference>
<reference evidence="2 3" key="1">
    <citation type="submission" date="2020-08" db="EMBL/GenBank/DDBJ databases">
        <title>Genomic Encyclopedia of Type Strains, Phase IV (KMG-IV): sequencing the most valuable type-strain genomes for metagenomic binning, comparative biology and taxonomic classification.</title>
        <authorList>
            <person name="Goeker M."/>
        </authorList>
    </citation>
    <scope>NUCLEOTIDE SEQUENCE [LARGE SCALE GENOMIC DNA]</scope>
    <source>
        <strain evidence="2 3">DSM 24661</strain>
    </source>
</reference>
<feature type="domain" description="HDOD" evidence="1">
    <location>
        <begin position="199"/>
        <end position="387"/>
    </location>
</feature>
<dbReference type="SUPFAM" id="SSF109604">
    <property type="entry name" value="HD-domain/PDEase-like"/>
    <property type="match status" value="1"/>
</dbReference>
<dbReference type="EMBL" id="JACHFH010000023">
    <property type="protein sequence ID" value="MBB5336766.1"/>
    <property type="molecule type" value="Genomic_DNA"/>
</dbReference>
<dbReference type="InterPro" id="IPR001633">
    <property type="entry name" value="EAL_dom"/>
</dbReference>
<dbReference type="AlphaFoldDB" id="A0A840UI22"/>
<keyword evidence="3" id="KW-1185">Reference proteome</keyword>
<evidence type="ECO:0000313" key="3">
    <source>
        <dbReference type="Proteomes" id="UP000559117"/>
    </source>
</evidence>
<dbReference type="PANTHER" id="PTHR33525:SF4">
    <property type="entry name" value="CYCLIC DI-GMP PHOSPHODIESTERASE CDGJ"/>
    <property type="match status" value="1"/>
</dbReference>
<gene>
    <name evidence="2" type="ORF">HNR32_001920</name>
</gene>
<proteinExistence type="predicted"/>
<dbReference type="RefSeq" id="WP_183862000.1">
    <property type="nucleotide sequence ID" value="NZ_JACHFH010000023.1"/>
</dbReference>
<dbReference type="Pfam" id="PF00563">
    <property type="entry name" value="EAL"/>
    <property type="match status" value="1"/>
</dbReference>
<dbReference type="Proteomes" id="UP000559117">
    <property type="component" value="Unassembled WGS sequence"/>
</dbReference>
<accession>A0A840UI22</accession>
<dbReference type="InterPro" id="IPR052340">
    <property type="entry name" value="RNase_Y/CdgJ"/>
</dbReference>
<protein>
    <submittedName>
        <fullName evidence="2">EAL and modified HD-GYP domain-containing signal transduction protein</fullName>
    </submittedName>
</protein>
<evidence type="ECO:0000259" key="1">
    <source>
        <dbReference type="PROSITE" id="PS51833"/>
    </source>
</evidence>
<dbReference type="PANTHER" id="PTHR33525">
    <property type="match status" value="1"/>
</dbReference>